<accession>A0AAD2J211</accession>
<keyword evidence="2" id="KW-0813">Transport</keyword>
<dbReference type="SMART" id="SM00382">
    <property type="entry name" value="AAA"/>
    <property type="match status" value="1"/>
</dbReference>
<evidence type="ECO:0000313" key="8">
    <source>
        <dbReference type="EMBL" id="CUJ42353.1"/>
    </source>
</evidence>
<evidence type="ECO:0000256" key="1">
    <source>
        <dbReference type="ARBA" id="ARBA00005417"/>
    </source>
</evidence>
<proteinExistence type="inferred from homology"/>
<evidence type="ECO:0000259" key="7">
    <source>
        <dbReference type="PROSITE" id="PS50893"/>
    </source>
</evidence>
<keyword evidence="8" id="KW-0378">Hydrolase</keyword>
<comment type="similarity">
    <text evidence="1">Belongs to the ABC transporter superfamily.</text>
</comment>
<dbReference type="GO" id="GO:0005524">
    <property type="term" value="F:ATP binding"/>
    <property type="evidence" value="ECO:0007669"/>
    <property type="project" value="UniProtKB-KW"/>
</dbReference>
<evidence type="ECO:0000256" key="3">
    <source>
        <dbReference type="ARBA" id="ARBA00022475"/>
    </source>
</evidence>
<keyword evidence="5 8" id="KW-0067">ATP-binding</keyword>
<evidence type="ECO:0000313" key="9">
    <source>
        <dbReference type="Proteomes" id="UP000044098"/>
    </source>
</evidence>
<sequence>MNVLSQAQQRAGNGMQALNVSKQYLGPHGQHVAALVNIDLVFPEGGITCVVGTSGCGKSTLLRILAGLDGDHGGSVTLGAQTFSGPSLQRGVVFQDHRLLPWMTIAENVALGLHRETAQRRREIVDQKLELVGLLAFRDTYPAQLSGGMAQRVAIARALAHEPRVLLLDEPFGALDTITRLQMQDELLRIREKERVTTVLITHDIEEAVYLGDRIAVLSSRPGTVRAVVDVDLPHPRDRTGASFTALRQSLYEQFLQHASEAPPSNVPKRGDTAFTPIRGGTHA</sequence>
<dbReference type="Proteomes" id="UP000044098">
    <property type="component" value="Unassembled WGS sequence"/>
</dbReference>
<gene>
    <name evidence="8" type="primary">ssuB_8</name>
    <name evidence="8" type="ORF">ERS370000_03929</name>
</gene>
<evidence type="ECO:0000256" key="2">
    <source>
        <dbReference type="ARBA" id="ARBA00022448"/>
    </source>
</evidence>
<dbReference type="GO" id="GO:0016887">
    <property type="term" value="F:ATP hydrolysis activity"/>
    <property type="evidence" value="ECO:0007669"/>
    <property type="project" value="InterPro"/>
</dbReference>
<comment type="caution">
    <text evidence="8">The sequence shown here is derived from an EMBL/GenBank/DDBJ whole genome shotgun (WGS) entry which is preliminary data.</text>
</comment>
<evidence type="ECO:0000256" key="6">
    <source>
        <dbReference type="SAM" id="MobiDB-lite"/>
    </source>
</evidence>
<organism evidence="8 9">
    <name type="scientific">Achromobacter aegrifaciens</name>
    <dbReference type="NCBI Taxonomy" id="1287736"/>
    <lineage>
        <taxon>Bacteria</taxon>
        <taxon>Pseudomonadati</taxon>
        <taxon>Pseudomonadota</taxon>
        <taxon>Betaproteobacteria</taxon>
        <taxon>Burkholderiales</taxon>
        <taxon>Alcaligenaceae</taxon>
        <taxon>Achromobacter</taxon>
    </lineage>
</organism>
<dbReference type="RefSeq" id="WP_082401137.1">
    <property type="nucleotide sequence ID" value="NZ_CYTK01000006.1"/>
</dbReference>
<feature type="domain" description="ABC transporter" evidence="7">
    <location>
        <begin position="15"/>
        <end position="245"/>
    </location>
</feature>
<dbReference type="PANTHER" id="PTHR42788">
    <property type="entry name" value="TAURINE IMPORT ATP-BINDING PROTEIN-RELATED"/>
    <property type="match status" value="1"/>
</dbReference>
<evidence type="ECO:0000256" key="5">
    <source>
        <dbReference type="ARBA" id="ARBA00022840"/>
    </source>
</evidence>
<dbReference type="InterPro" id="IPR017871">
    <property type="entry name" value="ABC_transporter-like_CS"/>
</dbReference>
<dbReference type="PROSITE" id="PS50893">
    <property type="entry name" value="ABC_TRANSPORTER_2"/>
    <property type="match status" value="1"/>
</dbReference>
<dbReference type="EMBL" id="CYTK01000006">
    <property type="protein sequence ID" value="CUJ42353.1"/>
    <property type="molecule type" value="Genomic_DNA"/>
</dbReference>
<reference evidence="8 9" key="1">
    <citation type="submission" date="2015-09" db="EMBL/GenBank/DDBJ databases">
        <authorList>
            <consortium name="Pathogen Informatics"/>
        </authorList>
    </citation>
    <scope>NUCLEOTIDE SEQUENCE [LARGE SCALE GENOMIC DNA]</scope>
    <source>
        <strain evidence="8 9">2789STDY5608625</strain>
    </source>
</reference>
<keyword evidence="3" id="KW-0472">Membrane</keyword>
<dbReference type="CDD" id="cd03293">
    <property type="entry name" value="ABC_NrtD_SsuB_transporters"/>
    <property type="match status" value="1"/>
</dbReference>
<evidence type="ECO:0000256" key="4">
    <source>
        <dbReference type="ARBA" id="ARBA00022741"/>
    </source>
</evidence>
<dbReference type="PROSITE" id="PS00211">
    <property type="entry name" value="ABC_TRANSPORTER_1"/>
    <property type="match status" value="1"/>
</dbReference>
<dbReference type="InterPro" id="IPR003593">
    <property type="entry name" value="AAA+_ATPase"/>
</dbReference>
<protein>
    <submittedName>
        <fullName evidence="8">Aliphatic sulfonates import ATP-binding protein SsuB</fullName>
        <ecNumber evidence="8">3.6.3.-</ecNumber>
    </submittedName>
</protein>
<dbReference type="InterPro" id="IPR050166">
    <property type="entry name" value="ABC_transporter_ATP-bind"/>
</dbReference>
<keyword evidence="4" id="KW-0547">Nucleotide-binding</keyword>
<keyword evidence="3" id="KW-1003">Cell membrane</keyword>
<feature type="region of interest" description="Disordered" evidence="6">
    <location>
        <begin position="260"/>
        <end position="284"/>
    </location>
</feature>
<dbReference type="PANTHER" id="PTHR42788:SF13">
    <property type="entry name" value="ALIPHATIC SULFONATES IMPORT ATP-BINDING PROTEIN SSUB"/>
    <property type="match status" value="1"/>
</dbReference>
<dbReference type="AlphaFoldDB" id="A0AAD2J211"/>
<dbReference type="InterPro" id="IPR003439">
    <property type="entry name" value="ABC_transporter-like_ATP-bd"/>
</dbReference>
<dbReference type="EC" id="3.6.3.-" evidence="8"/>
<dbReference type="Gene3D" id="3.40.50.300">
    <property type="entry name" value="P-loop containing nucleotide triphosphate hydrolases"/>
    <property type="match status" value="1"/>
</dbReference>
<name>A0AAD2J211_ACHAE</name>
<dbReference type="SUPFAM" id="SSF52540">
    <property type="entry name" value="P-loop containing nucleoside triphosphate hydrolases"/>
    <property type="match status" value="1"/>
</dbReference>
<dbReference type="Pfam" id="PF00005">
    <property type="entry name" value="ABC_tran"/>
    <property type="match status" value="1"/>
</dbReference>
<dbReference type="InterPro" id="IPR027417">
    <property type="entry name" value="P-loop_NTPase"/>
</dbReference>